<evidence type="ECO:0000313" key="11">
    <source>
        <dbReference type="Proteomes" id="UP000230423"/>
    </source>
</evidence>
<keyword evidence="3 8" id="KW-1133">Transmembrane helix</keyword>
<dbReference type="GO" id="GO:0005886">
    <property type="term" value="C:plasma membrane"/>
    <property type="evidence" value="ECO:0007669"/>
    <property type="project" value="TreeGrafter"/>
</dbReference>
<evidence type="ECO:0000256" key="2">
    <source>
        <dbReference type="ARBA" id="ARBA00022692"/>
    </source>
</evidence>
<dbReference type="GO" id="GO:0043005">
    <property type="term" value="C:neuron projection"/>
    <property type="evidence" value="ECO:0007669"/>
    <property type="project" value="TreeGrafter"/>
</dbReference>
<dbReference type="InterPro" id="IPR000276">
    <property type="entry name" value="GPCR_Rhodpsn"/>
</dbReference>
<dbReference type="PANTHER" id="PTHR24235:SF2">
    <property type="entry name" value="G-PROTEIN COUPLED RECEPTORS FAMILY 1 PROFILE DOMAIN-CONTAINING PROTEIN"/>
    <property type="match status" value="1"/>
</dbReference>
<dbReference type="Gene3D" id="1.20.1070.10">
    <property type="entry name" value="Rhodopsin 7-helix transmembrane proteins"/>
    <property type="match status" value="1"/>
</dbReference>
<protein>
    <recommendedName>
        <fullName evidence="9">G-protein coupled receptors family 1 profile domain-containing protein</fullName>
    </recommendedName>
</protein>
<evidence type="ECO:0000256" key="4">
    <source>
        <dbReference type="ARBA" id="ARBA00023040"/>
    </source>
</evidence>
<feature type="transmembrane region" description="Helical" evidence="8">
    <location>
        <begin position="73"/>
        <end position="97"/>
    </location>
</feature>
<dbReference type="OrthoDB" id="9046662at2759"/>
<dbReference type="GO" id="GO:0008188">
    <property type="term" value="F:neuropeptide receptor activity"/>
    <property type="evidence" value="ECO:0007669"/>
    <property type="project" value="TreeGrafter"/>
</dbReference>
<evidence type="ECO:0000256" key="8">
    <source>
        <dbReference type="SAM" id="Phobius"/>
    </source>
</evidence>
<dbReference type="EMBL" id="KZ346003">
    <property type="protein sequence ID" value="PIO71265.1"/>
    <property type="molecule type" value="Genomic_DNA"/>
</dbReference>
<reference evidence="10 11" key="1">
    <citation type="submission" date="2015-09" db="EMBL/GenBank/DDBJ databases">
        <title>Draft genome of the parasitic nematode Teladorsagia circumcincta isolate WARC Sus (inbred).</title>
        <authorList>
            <person name="Mitreva M."/>
        </authorList>
    </citation>
    <scope>NUCLEOTIDE SEQUENCE [LARGE SCALE GENOMIC DNA]</scope>
    <source>
        <strain evidence="10 11">S</strain>
    </source>
</reference>
<dbReference type="GO" id="GO:0042923">
    <property type="term" value="F:neuropeptide binding"/>
    <property type="evidence" value="ECO:0007669"/>
    <property type="project" value="TreeGrafter"/>
</dbReference>
<keyword evidence="7" id="KW-0807">Transducer</keyword>
<accession>A0A2G9ULZ6</accession>
<gene>
    <name evidence="10" type="ORF">TELCIR_06841</name>
</gene>
<dbReference type="InterPro" id="IPR017452">
    <property type="entry name" value="GPCR_Rhodpsn_7TM"/>
</dbReference>
<dbReference type="PRINTS" id="PR00237">
    <property type="entry name" value="GPCRRHODOPSN"/>
</dbReference>
<dbReference type="Pfam" id="PF00001">
    <property type="entry name" value="7tm_1"/>
    <property type="match status" value="1"/>
</dbReference>
<dbReference type="Proteomes" id="UP000230423">
    <property type="component" value="Unassembled WGS sequence"/>
</dbReference>
<sequence>MSENATCILVVDAIRSEGLDDITTNVTQDYKLVVPLFKLRDGIATDQPAGLKVDVNQFWQEEMTQRQLFVKSAFTLVYGLLFILGLVGNGGVVFAMANNRRLRSARNIFLLNLILTDLLLVLTAVPVTPCWSLTAISIDKYLHIIDPTKAPVTKRQALAITLLIWLLSTLINVPYLLSYELVDGSYYVPKDR</sequence>
<keyword evidence="6" id="KW-0675">Receptor</keyword>
<feature type="transmembrane region" description="Helical" evidence="8">
    <location>
        <begin position="109"/>
        <end position="136"/>
    </location>
</feature>
<evidence type="ECO:0000256" key="1">
    <source>
        <dbReference type="ARBA" id="ARBA00004141"/>
    </source>
</evidence>
<dbReference type="PANTHER" id="PTHR24235">
    <property type="entry name" value="NEUROPEPTIDE Y RECEPTOR"/>
    <property type="match status" value="1"/>
</dbReference>
<organism evidence="10 11">
    <name type="scientific">Teladorsagia circumcincta</name>
    <name type="common">Brown stomach worm</name>
    <name type="synonym">Ostertagia circumcincta</name>
    <dbReference type="NCBI Taxonomy" id="45464"/>
    <lineage>
        <taxon>Eukaryota</taxon>
        <taxon>Metazoa</taxon>
        <taxon>Ecdysozoa</taxon>
        <taxon>Nematoda</taxon>
        <taxon>Chromadorea</taxon>
        <taxon>Rhabditida</taxon>
        <taxon>Rhabditina</taxon>
        <taxon>Rhabditomorpha</taxon>
        <taxon>Strongyloidea</taxon>
        <taxon>Trichostrongylidae</taxon>
        <taxon>Teladorsagia</taxon>
    </lineage>
</organism>
<evidence type="ECO:0000256" key="3">
    <source>
        <dbReference type="ARBA" id="ARBA00022989"/>
    </source>
</evidence>
<dbReference type="SUPFAM" id="SSF81321">
    <property type="entry name" value="Family A G protein-coupled receptor-like"/>
    <property type="match status" value="1"/>
</dbReference>
<evidence type="ECO:0000256" key="6">
    <source>
        <dbReference type="ARBA" id="ARBA00023170"/>
    </source>
</evidence>
<keyword evidence="5 8" id="KW-0472">Membrane</keyword>
<comment type="subcellular location">
    <subcellularLocation>
        <location evidence="1">Membrane</location>
        <topology evidence="1">Multi-pass membrane protein</topology>
    </subcellularLocation>
</comment>
<feature type="domain" description="G-protein coupled receptors family 1 profile" evidence="9">
    <location>
        <begin position="131"/>
        <end position="192"/>
    </location>
</feature>
<evidence type="ECO:0000256" key="7">
    <source>
        <dbReference type="ARBA" id="ARBA00023224"/>
    </source>
</evidence>
<proteinExistence type="predicted"/>
<evidence type="ECO:0000259" key="9">
    <source>
        <dbReference type="PROSITE" id="PS50262"/>
    </source>
</evidence>
<keyword evidence="2 8" id="KW-0812">Transmembrane</keyword>
<feature type="domain" description="G-protein coupled receptors family 1 profile" evidence="9">
    <location>
        <begin position="88"/>
        <end position="127"/>
    </location>
</feature>
<keyword evidence="4" id="KW-0297">G-protein coupled receptor</keyword>
<name>A0A2G9ULZ6_TELCI</name>
<dbReference type="AlphaFoldDB" id="A0A2G9ULZ6"/>
<feature type="transmembrane region" description="Helical" evidence="8">
    <location>
        <begin position="157"/>
        <end position="177"/>
    </location>
</feature>
<evidence type="ECO:0000313" key="10">
    <source>
        <dbReference type="EMBL" id="PIO71265.1"/>
    </source>
</evidence>
<dbReference type="PROSITE" id="PS50262">
    <property type="entry name" value="G_PROTEIN_RECEP_F1_2"/>
    <property type="match status" value="2"/>
</dbReference>
<evidence type="ECO:0000256" key="5">
    <source>
        <dbReference type="ARBA" id="ARBA00023136"/>
    </source>
</evidence>
<keyword evidence="11" id="KW-1185">Reference proteome</keyword>